<gene>
    <name evidence="2" type="ORF">HDA39_005674</name>
</gene>
<name>A0A7W9JBK0_9ACTN</name>
<accession>A0A7W9JBK0</accession>
<feature type="transmembrane region" description="Helical" evidence="1">
    <location>
        <begin position="131"/>
        <end position="152"/>
    </location>
</feature>
<keyword evidence="1" id="KW-1133">Transmembrane helix</keyword>
<feature type="transmembrane region" description="Helical" evidence="1">
    <location>
        <begin position="60"/>
        <end position="79"/>
    </location>
</feature>
<dbReference type="EMBL" id="JACHMY010000001">
    <property type="protein sequence ID" value="MBB5838940.1"/>
    <property type="molecule type" value="Genomic_DNA"/>
</dbReference>
<dbReference type="RefSeq" id="WP_184800201.1">
    <property type="nucleotide sequence ID" value="NZ_JACHMY010000001.1"/>
</dbReference>
<feature type="transmembrane region" description="Helical" evidence="1">
    <location>
        <begin position="264"/>
        <end position="286"/>
    </location>
</feature>
<evidence type="ECO:0000313" key="3">
    <source>
        <dbReference type="Proteomes" id="UP000549971"/>
    </source>
</evidence>
<sequence length="327" mass="35199">MTTTRPVQPTLPTLPSSPHRLHRPLVAVSIALAVLTLAGIGGALFDDRDLLGHPIWMKPLKFMISFALYCATLAWMLSLQTKARRLGWWMGTVVAAGVAAEMVLIVGQVVLRGRQLHFNMSTPADKLIHDIMAGTVYVIWIAVLVVAIQLLFDKPGDRALRWAIRFALGTTLGGMLLGNLMFRATPAQQAAMDATGREDFFGSHSVGVEDGGPGMPITGWSTEGGDLRIGHFLGVHALQLIPLLALGLILLARRYAVLRPEGPRTALVAIGASAYGGLIWLVTWQAERGESLVHPGRSTLFAFGSLLGATIVASLAVLHRARRTTLD</sequence>
<keyword evidence="3" id="KW-1185">Reference proteome</keyword>
<keyword evidence="1" id="KW-0812">Transmembrane</keyword>
<protein>
    <submittedName>
        <fullName evidence="2">Uncharacterized membrane protein YhaH (DUF805 family)</fullName>
    </submittedName>
</protein>
<dbReference type="AlphaFoldDB" id="A0A7W9JBK0"/>
<proteinExistence type="predicted"/>
<organism evidence="2 3">
    <name type="scientific">Kribbella italica</name>
    <dbReference type="NCBI Taxonomy" id="1540520"/>
    <lineage>
        <taxon>Bacteria</taxon>
        <taxon>Bacillati</taxon>
        <taxon>Actinomycetota</taxon>
        <taxon>Actinomycetes</taxon>
        <taxon>Propionibacteriales</taxon>
        <taxon>Kribbellaceae</taxon>
        <taxon>Kribbella</taxon>
    </lineage>
</organism>
<evidence type="ECO:0000256" key="1">
    <source>
        <dbReference type="SAM" id="Phobius"/>
    </source>
</evidence>
<evidence type="ECO:0000313" key="2">
    <source>
        <dbReference type="EMBL" id="MBB5838940.1"/>
    </source>
</evidence>
<feature type="transmembrane region" description="Helical" evidence="1">
    <location>
        <begin position="86"/>
        <end position="111"/>
    </location>
</feature>
<keyword evidence="1" id="KW-0472">Membrane</keyword>
<reference evidence="2 3" key="1">
    <citation type="submission" date="2020-08" db="EMBL/GenBank/DDBJ databases">
        <title>Sequencing the genomes of 1000 actinobacteria strains.</title>
        <authorList>
            <person name="Klenk H.-P."/>
        </authorList>
    </citation>
    <scope>NUCLEOTIDE SEQUENCE [LARGE SCALE GENOMIC DNA]</scope>
    <source>
        <strain evidence="2 3">DSM 28967</strain>
    </source>
</reference>
<comment type="caution">
    <text evidence="2">The sequence shown here is derived from an EMBL/GenBank/DDBJ whole genome shotgun (WGS) entry which is preliminary data.</text>
</comment>
<dbReference type="Proteomes" id="UP000549971">
    <property type="component" value="Unassembled WGS sequence"/>
</dbReference>
<feature type="transmembrane region" description="Helical" evidence="1">
    <location>
        <begin position="298"/>
        <end position="318"/>
    </location>
</feature>
<feature type="transmembrane region" description="Helical" evidence="1">
    <location>
        <begin position="164"/>
        <end position="182"/>
    </location>
</feature>
<feature type="transmembrane region" description="Helical" evidence="1">
    <location>
        <begin position="25"/>
        <end position="45"/>
    </location>
</feature>
<feature type="transmembrane region" description="Helical" evidence="1">
    <location>
        <begin position="229"/>
        <end position="252"/>
    </location>
</feature>